<keyword evidence="3" id="KW-1185">Reference proteome</keyword>
<dbReference type="PROSITE" id="PS51257">
    <property type="entry name" value="PROKAR_LIPOPROTEIN"/>
    <property type="match status" value="1"/>
</dbReference>
<evidence type="ECO:0000313" key="2">
    <source>
        <dbReference type="EMBL" id="MBP2328974.1"/>
    </source>
</evidence>
<evidence type="ECO:0000313" key="3">
    <source>
        <dbReference type="Proteomes" id="UP001519332"/>
    </source>
</evidence>
<dbReference type="PANTHER" id="PTHR43649">
    <property type="entry name" value="ARABINOSE-BINDING PROTEIN-RELATED"/>
    <property type="match status" value="1"/>
</dbReference>
<evidence type="ECO:0000256" key="1">
    <source>
        <dbReference type="SAM" id="SignalP"/>
    </source>
</evidence>
<dbReference type="Proteomes" id="UP001519332">
    <property type="component" value="Unassembled WGS sequence"/>
</dbReference>
<keyword evidence="1" id="KW-0732">Signal</keyword>
<sequence>MSSDRRRGVVTAAAAALCLTVAAGCSSGSGGAQGSTTADLSGPAPTGVTLTLWHNTADGKALLNLYKAYEKASGNKIEFFDVPADSFENTVQAKWATGARPDVLEYHGVSSAIRTLNGANTLVDLSSMPFVAKEGALAKVSGNLDGKTYAVTLGFPQVFGVYYNKTVFTKAGVKPPQTFADLKTVCQTLKTQAPGVAPIFEAGGSGWPPQILPGNYMASANENDAYAQSVVEGKAKVNDPGGPFVAALTAYDDLRKSGCFNSDANTAKYEDSLKAVYEGRAAMVAQHSDNVATFNTNAGGDTKKVDETIGFAGVSGGGSKAWFAPSPLGTYYVPRNQDTTKQRAALDFVNWISTTGYPDYVKQSQALPTMSGVTAPELQGLTLEIGKAYESSTLGIGSNIPGFNAFGSLAAQLLAGQLTPQEAADKVQLSVQQAIAAGK</sequence>
<dbReference type="RefSeq" id="WP_209645861.1">
    <property type="nucleotide sequence ID" value="NZ_JAGINW010000001.1"/>
</dbReference>
<dbReference type="Gene3D" id="3.40.190.10">
    <property type="entry name" value="Periplasmic binding protein-like II"/>
    <property type="match status" value="2"/>
</dbReference>
<name>A0ABS4TYB7_9PSEU</name>
<comment type="caution">
    <text evidence="2">The sequence shown here is derived from an EMBL/GenBank/DDBJ whole genome shotgun (WGS) entry which is preliminary data.</text>
</comment>
<feature type="signal peptide" evidence="1">
    <location>
        <begin position="1"/>
        <end position="23"/>
    </location>
</feature>
<dbReference type="Pfam" id="PF13416">
    <property type="entry name" value="SBP_bac_8"/>
    <property type="match status" value="1"/>
</dbReference>
<dbReference type="EMBL" id="JAGINW010000001">
    <property type="protein sequence ID" value="MBP2328974.1"/>
    <property type="molecule type" value="Genomic_DNA"/>
</dbReference>
<dbReference type="PANTHER" id="PTHR43649:SF12">
    <property type="entry name" value="DIACETYLCHITOBIOSE BINDING PROTEIN DASA"/>
    <property type="match status" value="1"/>
</dbReference>
<organism evidence="2 3">
    <name type="scientific">Kibdelosporangium banguiense</name>
    <dbReference type="NCBI Taxonomy" id="1365924"/>
    <lineage>
        <taxon>Bacteria</taxon>
        <taxon>Bacillati</taxon>
        <taxon>Actinomycetota</taxon>
        <taxon>Actinomycetes</taxon>
        <taxon>Pseudonocardiales</taxon>
        <taxon>Pseudonocardiaceae</taxon>
        <taxon>Kibdelosporangium</taxon>
    </lineage>
</organism>
<dbReference type="InterPro" id="IPR050490">
    <property type="entry name" value="Bact_solute-bd_prot1"/>
</dbReference>
<dbReference type="InterPro" id="IPR006059">
    <property type="entry name" value="SBP"/>
</dbReference>
<gene>
    <name evidence="2" type="ORF">JOF56_009359</name>
</gene>
<feature type="chain" id="PRO_5045130719" evidence="1">
    <location>
        <begin position="24"/>
        <end position="439"/>
    </location>
</feature>
<reference evidence="2 3" key="1">
    <citation type="submission" date="2021-03" db="EMBL/GenBank/DDBJ databases">
        <title>Sequencing the genomes of 1000 actinobacteria strains.</title>
        <authorList>
            <person name="Klenk H.-P."/>
        </authorList>
    </citation>
    <scope>NUCLEOTIDE SEQUENCE [LARGE SCALE GENOMIC DNA]</scope>
    <source>
        <strain evidence="2 3">DSM 46670</strain>
    </source>
</reference>
<accession>A0ABS4TYB7</accession>
<dbReference type="SUPFAM" id="SSF53850">
    <property type="entry name" value="Periplasmic binding protein-like II"/>
    <property type="match status" value="1"/>
</dbReference>
<proteinExistence type="predicted"/>
<protein>
    <submittedName>
        <fullName evidence="2">Raffinose/stachyose/melibiose transport system substrate-binding protein</fullName>
    </submittedName>
</protein>